<feature type="region of interest" description="Disordered" evidence="1">
    <location>
        <begin position="1"/>
        <end position="20"/>
    </location>
</feature>
<sequence length="304" mass="34614">MGKLNIAHHKSYHPYRRDNIERVRRDEEEAKLKEAQEEGRMLLADSEARMDLLRERAGLTAGPSKKSKKRLEEEEELRQMARSTEEAMSASTTAKLTTKDGHINFFEDLEQNAIATAVRASRIAKSSTEETEKGFPLAPSQKDLNPWYSERSNRQARELEDEDEATQERRKRDLARKSVHDPLTSITHQLAASTSFPRGPSSRSKHALPPPSSSSQNSQVTARLTRESSERERALALIERKKREAARASGLGSMTPSTVHGGVDDNESEYGDMYNRGAVEEAHRYKGGYRDRDRRGYRGYRDRR</sequence>
<feature type="region of interest" description="Disordered" evidence="1">
    <location>
        <begin position="120"/>
        <end position="304"/>
    </location>
</feature>
<evidence type="ECO:0000256" key="1">
    <source>
        <dbReference type="SAM" id="MobiDB-lite"/>
    </source>
</evidence>
<name>A0ABR1JXU4_9AGAR</name>
<dbReference type="Pfam" id="PF10197">
    <property type="entry name" value="Cir_N"/>
    <property type="match status" value="1"/>
</dbReference>
<proteinExistence type="predicted"/>
<feature type="compositionally biased region" description="Polar residues" evidence="1">
    <location>
        <begin position="184"/>
        <end position="196"/>
    </location>
</feature>
<dbReference type="InterPro" id="IPR039875">
    <property type="entry name" value="LENG1-like"/>
</dbReference>
<organism evidence="3 4">
    <name type="scientific">Marasmiellus scandens</name>
    <dbReference type="NCBI Taxonomy" id="2682957"/>
    <lineage>
        <taxon>Eukaryota</taxon>
        <taxon>Fungi</taxon>
        <taxon>Dikarya</taxon>
        <taxon>Basidiomycota</taxon>
        <taxon>Agaricomycotina</taxon>
        <taxon>Agaricomycetes</taxon>
        <taxon>Agaricomycetidae</taxon>
        <taxon>Agaricales</taxon>
        <taxon>Marasmiineae</taxon>
        <taxon>Omphalotaceae</taxon>
        <taxon>Marasmiellus</taxon>
    </lineage>
</organism>
<dbReference type="InterPro" id="IPR019339">
    <property type="entry name" value="CIR_N_dom"/>
</dbReference>
<feature type="region of interest" description="Disordered" evidence="1">
    <location>
        <begin position="54"/>
        <end position="96"/>
    </location>
</feature>
<protein>
    <recommendedName>
        <fullName evidence="2">CBF1-interacting co-repressor CIR N-terminal domain-containing protein</fullName>
    </recommendedName>
</protein>
<evidence type="ECO:0000313" key="3">
    <source>
        <dbReference type="EMBL" id="KAK7468985.1"/>
    </source>
</evidence>
<feature type="domain" description="CBF1-interacting co-repressor CIR N-terminal" evidence="2">
    <location>
        <begin position="11"/>
        <end position="47"/>
    </location>
</feature>
<dbReference type="EMBL" id="JBANRG010000003">
    <property type="protein sequence ID" value="KAK7468985.1"/>
    <property type="molecule type" value="Genomic_DNA"/>
</dbReference>
<evidence type="ECO:0000313" key="4">
    <source>
        <dbReference type="Proteomes" id="UP001498398"/>
    </source>
</evidence>
<dbReference type="Proteomes" id="UP001498398">
    <property type="component" value="Unassembled WGS sequence"/>
</dbReference>
<feature type="compositionally biased region" description="Basic residues" evidence="1">
    <location>
        <begin position="1"/>
        <end position="14"/>
    </location>
</feature>
<dbReference type="PANTHER" id="PTHR22093">
    <property type="entry name" value="LEUKOCYTE RECEPTOR CLUSTER LRC MEMBER 1"/>
    <property type="match status" value="1"/>
</dbReference>
<keyword evidence="4" id="KW-1185">Reference proteome</keyword>
<accession>A0ABR1JXU4</accession>
<gene>
    <name evidence="3" type="ORF">VKT23_003481</name>
</gene>
<evidence type="ECO:0000259" key="2">
    <source>
        <dbReference type="SMART" id="SM01083"/>
    </source>
</evidence>
<dbReference type="PANTHER" id="PTHR22093:SF0">
    <property type="entry name" value="LEUKOCYTE RECEPTOR CLUSTER MEMBER 1"/>
    <property type="match status" value="1"/>
</dbReference>
<dbReference type="SMART" id="SM01083">
    <property type="entry name" value="Cir_N"/>
    <property type="match status" value="1"/>
</dbReference>
<comment type="caution">
    <text evidence="3">The sequence shown here is derived from an EMBL/GenBank/DDBJ whole genome shotgun (WGS) entry which is preliminary data.</text>
</comment>
<feature type="compositionally biased region" description="Basic and acidic residues" evidence="1">
    <location>
        <begin position="278"/>
        <end position="304"/>
    </location>
</feature>
<feature type="compositionally biased region" description="Basic and acidic residues" evidence="1">
    <location>
        <begin position="166"/>
        <end position="180"/>
    </location>
</feature>
<feature type="compositionally biased region" description="Basic and acidic residues" evidence="1">
    <location>
        <begin position="224"/>
        <end position="246"/>
    </location>
</feature>
<reference evidence="3 4" key="1">
    <citation type="submission" date="2024-01" db="EMBL/GenBank/DDBJ databases">
        <title>A draft genome for the cacao thread blight pathogen Marasmiellus scandens.</title>
        <authorList>
            <person name="Baruah I.K."/>
            <person name="Leung J."/>
            <person name="Bukari Y."/>
            <person name="Amoako-Attah I."/>
            <person name="Meinhardt L.W."/>
            <person name="Bailey B.A."/>
            <person name="Cohen S.P."/>
        </authorList>
    </citation>
    <scope>NUCLEOTIDE SEQUENCE [LARGE SCALE GENOMIC DNA]</scope>
    <source>
        <strain evidence="3 4">GH-19</strain>
    </source>
</reference>